<evidence type="ECO:0000256" key="11">
    <source>
        <dbReference type="ARBA" id="ARBA00023180"/>
    </source>
</evidence>
<keyword evidence="4" id="KW-0328">Glycosyltransferase</keyword>
<dbReference type="PANTHER" id="PTHR31392">
    <property type="entry name" value="ALPHA-1,3-MANNOSYLTRANSFERASE MNN1-RELATED"/>
    <property type="match status" value="1"/>
</dbReference>
<protein>
    <recommendedName>
        <fullName evidence="15">Alpha-1,3-mannosyltransferase</fullName>
    </recommendedName>
</protein>
<evidence type="ECO:0000256" key="4">
    <source>
        <dbReference type="ARBA" id="ARBA00022676"/>
    </source>
</evidence>
<keyword evidence="14" id="KW-1185">Reference proteome</keyword>
<evidence type="ECO:0000313" key="13">
    <source>
        <dbReference type="EMBL" id="CAK9441459.1"/>
    </source>
</evidence>
<name>A0ABP0ZTX0_9ASCO</name>
<dbReference type="EMBL" id="OZ022411">
    <property type="protein sequence ID" value="CAK9441459.1"/>
    <property type="molecule type" value="Genomic_DNA"/>
</dbReference>
<dbReference type="InterPro" id="IPR022751">
    <property type="entry name" value="Alpha_mannosyltransferase"/>
</dbReference>
<evidence type="ECO:0000256" key="8">
    <source>
        <dbReference type="ARBA" id="ARBA00022989"/>
    </source>
</evidence>
<evidence type="ECO:0000256" key="1">
    <source>
        <dbReference type="ARBA" id="ARBA00004323"/>
    </source>
</evidence>
<evidence type="ECO:0000256" key="2">
    <source>
        <dbReference type="ARBA" id="ARBA00004922"/>
    </source>
</evidence>
<feature type="transmembrane region" description="Helical" evidence="12">
    <location>
        <begin position="16"/>
        <end position="36"/>
    </location>
</feature>
<sequence>MFKIMRNKSKSRVSTYYSLLLLWVIGSLFWYHYYYYYNNHNNYQSIGSSKSPHSIYDIHDTEFQLARQSQAVDPFIESDFKNNSVYIRFRELYNASKEVDKHSSVYDNIFKNHAVESVLASLDFSQRCDLYFRNIFAKNHNWAFNPNANFDIDFGRKFDDFSSKNAAKLKVLFDEASNNNNGDGTIENYEEKFAEFKKQVYQELKEDEIEQKVVDELAVFRLYNKCYVTNNDPVQKKRTEAFIAEQRALINGDSDLKSRVRLFKATMPEKLVINGDTLPNLDNRIYPWLSFDLPLYERWTGEIYHHVPNMREILGDRLQPPVIIDQAKYESSQSTAFFKRFKSECNGKGIVMSFADKHVDYAANLIRLLRALKNSLPIQIVYFDNLNDDSKRKIVTAARENFSYLPQSFEKVSPYLPKDYLDSTPNGLPKQEIWFVNAATSIDKHYRGKFSGYANKLLATLFNSFNEFMLVDADTALLHSPESFFQLQGYKDTGTFFFKDRAVLQKRDPNESKLFKRVAQSSVDKIMFDVDLMTNHTFHGDFFQDLYHQMESGVVLFNRQQHFNSILMVVHLNFLSIIRAKSWGDKELYWLGLAFNGDENYHFNKHGAAAIGEVTLPSDRKRPDGTLHHSKELCSPHPGHISEEDNHTLLWINSGFRYCHQADKVDYEKESRKGHKLKFLDGTAAAFKEYYYNPLRIKNAIVPPRGEELTFMYNESDEPLLGWSLDHDYCERYMWCAYSSIGGLTDKNTAKENTVEGTLITYSEKERAFFDYYGDIWIGME</sequence>
<proteinExistence type="inferred from homology"/>
<keyword evidence="10 12" id="KW-0472">Membrane</keyword>
<evidence type="ECO:0000256" key="12">
    <source>
        <dbReference type="SAM" id="Phobius"/>
    </source>
</evidence>
<keyword evidence="7" id="KW-0735">Signal-anchor</keyword>
<accession>A0ABP0ZTX0</accession>
<evidence type="ECO:0000256" key="5">
    <source>
        <dbReference type="ARBA" id="ARBA00022679"/>
    </source>
</evidence>
<dbReference type="Pfam" id="PF11051">
    <property type="entry name" value="Mannosyl_trans3"/>
    <property type="match status" value="1"/>
</dbReference>
<comment type="subcellular location">
    <subcellularLocation>
        <location evidence="1">Golgi apparatus membrane</location>
        <topology evidence="1">Single-pass type II membrane protein</topology>
    </subcellularLocation>
</comment>
<organism evidence="13 14">
    <name type="scientific">Lodderomyces beijingensis</name>
    <dbReference type="NCBI Taxonomy" id="1775926"/>
    <lineage>
        <taxon>Eukaryota</taxon>
        <taxon>Fungi</taxon>
        <taxon>Dikarya</taxon>
        <taxon>Ascomycota</taxon>
        <taxon>Saccharomycotina</taxon>
        <taxon>Pichiomycetes</taxon>
        <taxon>Debaryomycetaceae</taxon>
        <taxon>Candida/Lodderomyces clade</taxon>
        <taxon>Lodderomyces</taxon>
    </lineage>
</organism>
<dbReference type="SUPFAM" id="SSF53448">
    <property type="entry name" value="Nucleotide-diphospho-sugar transferases"/>
    <property type="match status" value="1"/>
</dbReference>
<keyword evidence="8 12" id="KW-1133">Transmembrane helix</keyword>
<dbReference type="InterPro" id="IPR029044">
    <property type="entry name" value="Nucleotide-diphossugar_trans"/>
</dbReference>
<comment type="similarity">
    <text evidence="3">Belongs to the MNN1/MNT family.</text>
</comment>
<evidence type="ECO:0008006" key="15">
    <source>
        <dbReference type="Google" id="ProtNLM"/>
    </source>
</evidence>
<dbReference type="PANTHER" id="PTHR31392:SF1">
    <property type="entry name" value="ALPHA-1,3-MANNOSYLTRANSFERASE MNN1-RELATED"/>
    <property type="match status" value="1"/>
</dbReference>
<keyword evidence="11" id="KW-0325">Glycoprotein</keyword>
<evidence type="ECO:0000256" key="6">
    <source>
        <dbReference type="ARBA" id="ARBA00022692"/>
    </source>
</evidence>
<dbReference type="Proteomes" id="UP001497383">
    <property type="component" value="Chromosome 7"/>
</dbReference>
<keyword evidence="6 12" id="KW-0812">Transmembrane</keyword>
<gene>
    <name evidence="13" type="ORF">LODBEIA_P53270</name>
</gene>
<evidence type="ECO:0000256" key="10">
    <source>
        <dbReference type="ARBA" id="ARBA00023136"/>
    </source>
</evidence>
<keyword evidence="5" id="KW-0808">Transferase</keyword>
<keyword evidence="9" id="KW-0333">Golgi apparatus</keyword>
<evidence type="ECO:0000256" key="3">
    <source>
        <dbReference type="ARBA" id="ARBA00009105"/>
    </source>
</evidence>
<dbReference type="RefSeq" id="XP_066832265.1">
    <property type="nucleotide sequence ID" value="XM_066975647.1"/>
</dbReference>
<dbReference type="GeneID" id="92210523"/>
<evidence type="ECO:0000256" key="7">
    <source>
        <dbReference type="ARBA" id="ARBA00022968"/>
    </source>
</evidence>
<reference evidence="13 14" key="1">
    <citation type="submission" date="2024-03" db="EMBL/GenBank/DDBJ databases">
        <authorList>
            <person name="Brejova B."/>
        </authorList>
    </citation>
    <scope>NUCLEOTIDE SEQUENCE [LARGE SCALE GENOMIC DNA]</scope>
    <source>
        <strain evidence="13 14">CBS 14171</strain>
    </source>
</reference>
<evidence type="ECO:0000313" key="14">
    <source>
        <dbReference type="Proteomes" id="UP001497383"/>
    </source>
</evidence>
<evidence type="ECO:0000256" key="9">
    <source>
        <dbReference type="ARBA" id="ARBA00023034"/>
    </source>
</evidence>
<comment type="pathway">
    <text evidence="2">Protein modification; protein glycosylation.</text>
</comment>